<dbReference type="EC" id="2.7.11.1" evidence="3"/>
<dbReference type="InterPro" id="IPR001611">
    <property type="entry name" value="Leu-rich_rpt"/>
</dbReference>
<evidence type="ECO:0000256" key="18">
    <source>
        <dbReference type="SAM" id="MobiDB-lite"/>
    </source>
</evidence>
<dbReference type="Proteomes" id="UP000324897">
    <property type="component" value="Chromosome 3"/>
</dbReference>
<evidence type="ECO:0000256" key="12">
    <source>
        <dbReference type="ARBA" id="ARBA00022840"/>
    </source>
</evidence>
<evidence type="ECO:0000313" key="22">
    <source>
        <dbReference type="EMBL" id="TVU08443.1"/>
    </source>
</evidence>
<keyword evidence="23" id="KW-1185">Reference proteome</keyword>
<dbReference type="GO" id="GO:0004674">
    <property type="term" value="F:protein serine/threonine kinase activity"/>
    <property type="evidence" value="ECO:0007669"/>
    <property type="project" value="UniProtKB-EC"/>
</dbReference>
<keyword evidence="15" id="KW-0675">Receptor</keyword>
<comment type="catalytic activity">
    <reaction evidence="17">
        <text>L-seryl-[protein] + ATP = O-phospho-L-seryl-[protein] + ADP + H(+)</text>
        <dbReference type="Rhea" id="RHEA:17989"/>
        <dbReference type="Rhea" id="RHEA-COMP:9863"/>
        <dbReference type="Rhea" id="RHEA-COMP:11604"/>
        <dbReference type="ChEBI" id="CHEBI:15378"/>
        <dbReference type="ChEBI" id="CHEBI:29999"/>
        <dbReference type="ChEBI" id="CHEBI:30616"/>
        <dbReference type="ChEBI" id="CHEBI:83421"/>
        <dbReference type="ChEBI" id="CHEBI:456216"/>
        <dbReference type="EC" id="2.7.11.1"/>
    </reaction>
</comment>
<reference evidence="22 23" key="1">
    <citation type="journal article" date="2019" name="Sci. Rep.">
        <title>A high-quality genome of Eragrostis curvula grass provides insights into Poaceae evolution and supports new strategies to enhance forage quality.</title>
        <authorList>
            <person name="Carballo J."/>
            <person name="Santos B.A.C.M."/>
            <person name="Zappacosta D."/>
            <person name="Garbus I."/>
            <person name="Selva J.P."/>
            <person name="Gallo C.A."/>
            <person name="Diaz A."/>
            <person name="Albertini E."/>
            <person name="Caccamo M."/>
            <person name="Echenique V."/>
        </authorList>
    </citation>
    <scope>NUCLEOTIDE SEQUENCE [LARGE SCALE GENOMIC DNA]</scope>
    <source>
        <strain evidence="23">cv. Victoria</strain>
        <tissue evidence="22">Leaf</tissue>
    </source>
</reference>
<organism evidence="22 23">
    <name type="scientific">Eragrostis curvula</name>
    <name type="common">weeping love grass</name>
    <dbReference type="NCBI Taxonomy" id="38414"/>
    <lineage>
        <taxon>Eukaryota</taxon>
        <taxon>Viridiplantae</taxon>
        <taxon>Streptophyta</taxon>
        <taxon>Embryophyta</taxon>
        <taxon>Tracheophyta</taxon>
        <taxon>Spermatophyta</taxon>
        <taxon>Magnoliopsida</taxon>
        <taxon>Liliopsida</taxon>
        <taxon>Poales</taxon>
        <taxon>Poaceae</taxon>
        <taxon>PACMAD clade</taxon>
        <taxon>Chloridoideae</taxon>
        <taxon>Eragrostideae</taxon>
        <taxon>Eragrostidinae</taxon>
        <taxon>Eragrostis</taxon>
    </lineage>
</organism>
<gene>
    <name evidence="22" type="ORF">EJB05_41847</name>
</gene>
<dbReference type="Gene3D" id="3.80.10.10">
    <property type="entry name" value="Ribonuclease Inhibitor"/>
    <property type="match status" value="2"/>
</dbReference>
<evidence type="ECO:0000256" key="19">
    <source>
        <dbReference type="SAM" id="Phobius"/>
    </source>
</evidence>
<keyword evidence="7 19" id="KW-0812">Transmembrane</keyword>
<evidence type="ECO:0000256" key="2">
    <source>
        <dbReference type="ARBA" id="ARBA00008684"/>
    </source>
</evidence>
<keyword evidence="11" id="KW-0418">Kinase</keyword>
<evidence type="ECO:0000256" key="9">
    <source>
        <dbReference type="ARBA" id="ARBA00022737"/>
    </source>
</evidence>
<evidence type="ECO:0000256" key="17">
    <source>
        <dbReference type="ARBA" id="ARBA00048679"/>
    </source>
</evidence>
<evidence type="ECO:0000256" key="13">
    <source>
        <dbReference type="ARBA" id="ARBA00022989"/>
    </source>
</evidence>
<keyword evidence="8 20" id="KW-0732">Signal</keyword>
<dbReference type="PROSITE" id="PS50011">
    <property type="entry name" value="PROTEIN_KINASE_DOM"/>
    <property type="match status" value="1"/>
</dbReference>
<dbReference type="Pfam" id="PF13855">
    <property type="entry name" value="LRR_8"/>
    <property type="match status" value="1"/>
</dbReference>
<evidence type="ECO:0000256" key="16">
    <source>
        <dbReference type="ARBA" id="ARBA00047899"/>
    </source>
</evidence>
<evidence type="ECO:0000256" key="10">
    <source>
        <dbReference type="ARBA" id="ARBA00022741"/>
    </source>
</evidence>
<dbReference type="InterPro" id="IPR046959">
    <property type="entry name" value="PRK1-6/SRF4-like"/>
</dbReference>
<comment type="similarity">
    <text evidence="2">Belongs to the protein kinase superfamily. Ser/Thr protein kinase family.</text>
</comment>
<dbReference type="Gene3D" id="1.10.510.10">
    <property type="entry name" value="Transferase(Phosphotransferase) domain 1"/>
    <property type="match status" value="1"/>
</dbReference>
<dbReference type="InterPro" id="IPR000719">
    <property type="entry name" value="Prot_kinase_dom"/>
</dbReference>
<dbReference type="GO" id="GO:0016020">
    <property type="term" value="C:membrane"/>
    <property type="evidence" value="ECO:0007669"/>
    <property type="project" value="UniProtKB-SubCell"/>
</dbReference>
<feature type="signal peptide" evidence="20">
    <location>
        <begin position="1"/>
        <end position="21"/>
    </location>
</feature>
<dbReference type="SMART" id="SM00220">
    <property type="entry name" value="S_TKc"/>
    <property type="match status" value="1"/>
</dbReference>
<evidence type="ECO:0000256" key="1">
    <source>
        <dbReference type="ARBA" id="ARBA00004167"/>
    </source>
</evidence>
<keyword evidence="12" id="KW-0067">ATP-binding</keyword>
<evidence type="ECO:0000256" key="6">
    <source>
        <dbReference type="ARBA" id="ARBA00022679"/>
    </source>
</evidence>
<dbReference type="Pfam" id="PF08263">
    <property type="entry name" value="LRRNT_2"/>
    <property type="match status" value="1"/>
</dbReference>
<proteinExistence type="inferred from homology"/>
<evidence type="ECO:0000256" key="4">
    <source>
        <dbReference type="ARBA" id="ARBA00022553"/>
    </source>
</evidence>
<dbReference type="FunFam" id="1.10.510.10:FF:000480">
    <property type="entry name" value="Pollen receptor-like kinase 1"/>
    <property type="match status" value="1"/>
</dbReference>
<dbReference type="PANTHER" id="PTHR48007">
    <property type="entry name" value="LEUCINE-RICH REPEAT RECEPTOR-LIKE PROTEIN KINASE PXC1"/>
    <property type="match status" value="1"/>
</dbReference>
<dbReference type="InterPro" id="IPR013210">
    <property type="entry name" value="LRR_N_plant-typ"/>
</dbReference>
<feature type="non-terminal residue" evidence="22">
    <location>
        <position position="1"/>
    </location>
</feature>
<evidence type="ECO:0000256" key="3">
    <source>
        <dbReference type="ARBA" id="ARBA00012513"/>
    </source>
</evidence>
<dbReference type="Gene3D" id="3.30.200.20">
    <property type="entry name" value="Phosphorylase Kinase, domain 1"/>
    <property type="match status" value="1"/>
</dbReference>
<feature type="domain" description="Protein kinase" evidence="21">
    <location>
        <begin position="366"/>
        <end position="641"/>
    </location>
</feature>
<keyword evidence="13 19" id="KW-1133">Transmembrane helix</keyword>
<dbReference type="FunFam" id="3.30.200.20:FF:000307">
    <property type="entry name" value="pollen receptor-like kinase 1"/>
    <property type="match status" value="1"/>
</dbReference>
<name>A0A5J9TAP5_9POAL</name>
<evidence type="ECO:0000313" key="23">
    <source>
        <dbReference type="Proteomes" id="UP000324897"/>
    </source>
</evidence>
<sequence>MAGAAGRLLLAVLAAAAVAAAGAVTEADTLVAFRDTLQAGPQNRPPAALAGWGTTPGPCSSGGSSLWYGVRCNDTGSVLVLQLESLGLQGPAPDLSLLAPLDGLRSLSLANNNLAGAFPDVSVLPKVKMLYLSRNRLAGQIPGDAFAQLQGLQRLYLTGNAFTGPIPSSITSSKLRELELSDNGFEGPLPDFGQTDLKLVNFSNNNLSGPIPPGLQRFDAASFQGNKDLCGRPLDVACPNSLDSSHSPSSGSSSNSGSMKILLIIAIVVVVIGAVLAVAGVFAAVAARRNEPRRARGTETLGGGGIDAARVKVLSAPAVKIEQAGAEQHGVAVTPGKRGGGRRDDHGRLVFLHEARQRFELEDLLRASAEVLGSGNFGASYKATLLDGPSMVVKRFKDMNGVGREDFSEHMRRLGRLVHPNLLPVVAYLYKKDEKLFITDYMANGSLAHLLHGGTRSSLPPLDWPKRLRIIKGVARGLAYLYDELPMLTVPHGHLKSSNVLLDAAYEPVLSDYALVPVVRPQHAAQVMVAFKSPECAAPGGGRPTNKSDVWSLGILILEVLTGKFPANYLRQGRAGADLAGWVHSVVREEWTGEVFDTDMRGTRSGEGEMVKLLKVGLGCCEPDVARRWDLREALARIEELRERDAGAIDDSSTGASSFVSDGEVASRRPGEPYPHSA</sequence>
<evidence type="ECO:0000256" key="5">
    <source>
        <dbReference type="ARBA" id="ARBA00022614"/>
    </source>
</evidence>
<dbReference type="InterPro" id="IPR011009">
    <property type="entry name" value="Kinase-like_dom_sf"/>
</dbReference>
<dbReference type="PANTHER" id="PTHR48007:SF64">
    <property type="entry name" value="POLLEN RECEPTOR-LIKE KINASE 1"/>
    <property type="match status" value="1"/>
</dbReference>
<evidence type="ECO:0000256" key="15">
    <source>
        <dbReference type="ARBA" id="ARBA00023170"/>
    </source>
</evidence>
<dbReference type="OrthoDB" id="418615at2759"/>
<keyword evidence="6" id="KW-0808">Transferase</keyword>
<dbReference type="EMBL" id="RWGY01000039">
    <property type="protein sequence ID" value="TVU08443.1"/>
    <property type="molecule type" value="Genomic_DNA"/>
</dbReference>
<evidence type="ECO:0000256" key="11">
    <source>
        <dbReference type="ARBA" id="ARBA00022777"/>
    </source>
</evidence>
<accession>A0A5J9TAP5</accession>
<dbReference type="SUPFAM" id="SSF52058">
    <property type="entry name" value="L domain-like"/>
    <property type="match status" value="1"/>
</dbReference>
<dbReference type="InterPro" id="IPR001245">
    <property type="entry name" value="Ser-Thr/Tyr_kinase_cat_dom"/>
</dbReference>
<dbReference type="Gramene" id="TVU08443">
    <property type="protein sequence ID" value="TVU08443"/>
    <property type="gene ID" value="EJB05_41847"/>
</dbReference>
<comment type="catalytic activity">
    <reaction evidence="16">
        <text>L-threonyl-[protein] + ATP = O-phospho-L-threonyl-[protein] + ADP + H(+)</text>
        <dbReference type="Rhea" id="RHEA:46608"/>
        <dbReference type="Rhea" id="RHEA-COMP:11060"/>
        <dbReference type="Rhea" id="RHEA-COMP:11605"/>
        <dbReference type="ChEBI" id="CHEBI:15378"/>
        <dbReference type="ChEBI" id="CHEBI:30013"/>
        <dbReference type="ChEBI" id="CHEBI:30616"/>
        <dbReference type="ChEBI" id="CHEBI:61977"/>
        <dbReference type="ChEBI" id="CHEBI:456216"/>
        <dbReference type="EC" id="2.7.11.1"/>
    </reaction>
</comment>
<keyword evidence="14 19" id="KW-0472">Membrane</keyword>
<evidence type="ECO:0000256" key="20">
    <source>
        <dbReference type="SAM" id="SignalP"/>
    </source>
</evidence>
<dbReference type="Pfam" id="PF07714">
    <property type="entry name" value="PK_Tyr_Ser-Thr"/>
    <property type="match status" value="1"/>
</dbReference>
<dbReference type="Pfam" id="PF00560">
    <property type="entry name" value="LRR_1"/>
    <property type="match status" value="2"/>
</dbReference>
<dbReference type="SUPFAM" id="SSF56112">
    <property type="entry name" value="Protein kinase-like (PK-like)"/>
    <property type="match status" value="1"/>
</dbReference>
<keyword evidence="9" id="KW-0677">Repeat</keyword>
<feature type="compositionally biased region" description="Polar residues" evidence="18">
    <location>
        <begin position="651"/>
        <end position="660"/>
    </location>
</feature>
<evidence type="ECO:0000256" key="8">
    <source>
        <dbReference type="ARBA" id="ARBA00022729"/>
    </source>
</evidence>
<evidence type="ECO:0000256" key="7">
    <source>
        <dbReference type="ARBA" id="ARBA00022692"/>
    </source>
</evidence>
<comment type="subcellular location">
    <subcellularLocation>
        <location evidence="1">Membrane</location>
        <topology evidence="1">Single-pass membrane protein</topology>
    </subcellularLocation>
</comment>
<dbReference type="InterPro" id="IPR032675">
    <property type="entry name" value="LRR_dom_sf"/>
</dbReference>
<keyword evidence="10" id="KW-0547">Nucleotide-binding</keyword>
<comment type="caution">
    <text evidence="22">The sequence shown here is derived from an EMBL/GenBank/DDBJ whole genome shotgun (WGS) entry which is preliminary data.</text>
</comment>
<feature type="region of interest" description="Disordered" evidence="18">
    <location>
        <begin position="646"/>
        <end position="678"/>
    </location>
</feature>
<keyword evidence="5" id="KW-0433">Leucine-rich repeat</keyword>
<dbReference type="GO" id="GO:0005524">
    <property type="term" value="F:ATP binding"/>
    <property type="evidence" value="ECO:0007669"/>
    <property type="project" value="UniProtKB-KW"/>
</dbReference>
<feature type="chain" id="PRO_5023934036" description="non-specific serine/threonine protein kinase" evidence="20">
    <location>
        <begin position="22"/>
        <end position="678"/>
    </location>
</feature>
<keyword evidence="4" id="KW-0597">Phosphoprotein</keyword>
<feature type="transmembrane region" description="Helical" evidence="19">
    <location>
        <begin position="261"/>
        <end position="286"/>
    </location>
</feature>
<protein>
    <recommendedName>
        <fullName evidence="3">non-specific serine/threonine protein kinase</fullName>
        <ecNumber evidence="3">2.7.11.1</ecNumber>
    </recommendedName>
</protein>
<evidence type="ECO:0000256" key="14">
    <source>
        <dbReference type="ARBA" id="ARBA00023136"/>
    </source>
</evidence>
<dbReference type="AlphaFoldDB" id="A0A5J9TAP5"/>
<evidence type="ECO:0000259" key="21">
    <source>
        <dbReference type="PROSITE" id="PS50011"/>
    </source>
</evidence>